<dbReference type="InterPro" id="IPR008581">
    <property type="entry name" value="DUF863_pln"/>
</dbReference>
<keyword evidence="3" id="KW-1185">Reference proteome</keyword>
<feature type="region of interest" description="Disordered" evidence="1">
    <location>
        <begin position="845"/>
        <end position="875"/>
    </location>
</feature>
<dbReference type="Pfam" id="PF05904">
    <property type="entry name" value="DUF863"/>
    <property type="match status" value="1"/>
</dbReference>
<evidence type="ECO:0000313" key="2">
    <source>
        <dbReference type="EMBL" id="CAD6254935.1"/>
    </source>
</evidence>
<gene>
    <name evidence="2" type="ORF">NCGR_LOCUS38532</name>
</gene>
<reference evidence="2" key="1">
    <citation type="submission" date="2020-10" db="EMBL/GenBank/DDBJ databases">
        <authorList>
            <person name="Han B."/>
            <person name="Lu T."/>
            <person name="Zhao Q."/>
            <person name="Huang X."/>
            <person name="Zhao Y."/>
        </authorList>
    </citation>
    <scope>NUCLEOTIDE SEQUENCE</scope>
</reference>
<accession>A0A811QGK3</accession>
<dbReference type="OrthoDB" id="786875at2759"/>
<organism evidence="2 3">
    <name type="scientific">Miscanthus lutarioriparius</name>
    <dbReference type="NCBI Taxonomy" id="422564"/>
    <lineage>
        <taxon>Eukaryota</taxon>
        <taxon>Viridiplantae</taxon>
        <taxon>Streptophyta</taxon>
        <taxon>Embryophyta</taxon>
        <taxon>Tracheophyta</taxon>
        <taxon>Spermatophyta</taxon>
        <taxon>Magnoliopsida</taxon>
        <taxon>Liliopsida</taxon>
        <taxon>Poales</taxon>
        <taxon>Poaceae</taxon>
        <taxon>PACMAD clade</taxon>
        <taxon>Panicoideae</taxon>
        <taxon>Andropogonodae</taxon>
        <taxon>Andropogoneae</taxon>
        <taxon>Saccharinae</taxon>
        <taxon>Miscanthus</taxon>
    </lineage>
</organism>
<dbReference type="AlphaFoldDB" id="A0A811QGK3"/>
<dbReference type="EMBL" id="CAJGYO010000009">
    <property type="protein sequence ID" value="CAD6254935.1"/>
    <property type="molecule type" value="Genomic_DNA"/>
</dbReference>
<protein>
    <submittedName>
        <fullName evidence="2">Uncharacterized protein</fullName>
    </submittedName>
</protein>
<sequence>MAMLRRRVAVFVRRRSLLGAIDHWALRRHCLAATQGLGRSHTCRFVGWDPPGPAVGWHAATSGAKARERDARATRERTAATCQWLRPMSRPGCVGLLKDLPRLYWTHNNLTVMDVTPLWNHSSDALLYAHHPSHMVDLNKSQNPDGFSHCHELGRKAPHFLVNGVSWENLDAKGSIPRKQVFQTDEVLLSQVDLNKTQNPDGFSHCHELGRQAPHFLVNGVSWGNLDAKGSIPRKQVFQTDEVLLSQVDLNKTQNPDGFSHCHELGRQAPHFLVNGVSWGNLDAKGSIPRKPDSCSVQGKSGCHYIIDLEKPATLDCGVQGKSGCHYIIDLEKPATLDCSVQGKSGCHYIIDLEKPATLDDEDADYANHNGGLSDNSQCVPLDSSSLMRGCLCTDQSAPYVTSGSVGSSDTPDSHSPAITKNTASGRMFIDLNVAQEDDFNFCPDPSKLVCSTSTGSATRQSGGFCNNSSKTFLKGSECSIGSSKGSSGTVATTITVPDSSREVLAAGVFRDFQSHKPFFMETSTPLPRKNTRHLMISRLESQGCMEMEVPRKEFSVRSSGENNSYSGLTKLGGGQVTNLMGQVQAAVVVHRDNQEETITVISDHKVEGFDLNVAVESTDFPANFESSYLRQHVNNDGRHCLAQNEAQQNIAPIECPVVRNQNMAVKSTDGEDVQSPVSGIAINRSVVIPETPQGRDYACPRSRSSCNAASVAPEAVSFDETEMGEFEKSAATAAETLVSMFASNSAWLTDGPGSNGETYAEDATQEPAPSLNSFEESILSLEEMKDDGESVPVRAPDNDGLSCGIKLKRGRGLRDFQREILPGLVSLARHEICDDLHSIGYEIRKTRSRRSPGDEGSPPTRIRLPRRCSTAWNR</sequence>
<dbReference type="PANTHER" id="PTHR33167">
    <property type="entry name" value="TRANSCRIPTION FACTOR, PUTATIVE (DUF863)-RELATED"/>
    <property type="match status" value="1"/>
</dbReference>
<dbReference type="Proteomes" id="UP000604825">
    <property type="component" value="Unassembled WGS sequence"/>
</dbReference>
<proteinExistence type="predicted"/>
<comment type="caution">
    <text evidence="2">The sequence shown here is derived from an EMBL/GenBank/DDBJ whole genome shotgun (WGS) entry which is preliminary data.</text>
</comment>
<dbReference type="PANTHER" id="PTHR33167:SF43">
    <property type="entry name" value="PROTEIN WAVE"/>
    <property type="match status" value="1"/>
</dbReference>
<evidence type="ECO:0000313" key="3">
    <source>
        <dbReference type="Proteomes" id="UP000604825"/>
    </source>
</evidence>
<evidence type="ECO:0000256" key="1">
    <source>
        <dbReference type="SAM" id="MobiDB-lite"/>
    </source>
</evidence>
<name>A0A811QGK3_9POAL</name>